<name>A0ABU6ZXT3_9FABA</name>
<evidence type="ECO:0000313" key="1">
    <source>
        <dbReference type="EMBL" id="MED6226725.1"/>
    </source>
</evidence>
<evidence type="ECO:0000313" key="2">
    <source>
        <dbReference type="Proteomes" id="UP001341840"/>
    </source>
</evidence>
<dbReference type="Proteomes" id="UP001341840">
    <property type="component" value="Unassembled WGS sequence"/>
</dbReference>
<comment type="caution">
    <text evidence="1">The sequence shown here is derived from an EMBL/GenBank/DDBJ whole genome shotgun (WGS) entry which is preliminary data.</text>
</comment>
<organism evidence="1 2">
    <name type="scientific">Stylosanthes scabra</name>
    <dbReference type="NCBI Taxonomy" id="79078"/>
    <lineage>
        <taxon>Eukaryota</taxon>
        <taxon>Viridiplantae</taxon>
        <taxon>Streptophyta</taxon>
        <taxon>Embryophyta</taxon>
        <taxon>Tracheophyta</taxon>
        <taxon>Spermatophyta</taxon>
        <taxon>Magnoliopsida</taxon>
        <taxon>eudicotyledons</taxon>
        <taxon>Gunneridae</taxon>
        <taxon>Pentapetalae</taxon>
        <taxon>rosids</taxon>
        <taxon>fabids</taxon>
        <taxon>Fabales</taxon>
        <taxon>Fabaceae</taxon>
        <taxon>Papilionoideae</taxon>
        <taxon>50 kb inversion clade</taxon>
        <taxon>dalbergioids sensu lato</taxon>
        <taxon>Dalbergieae</taxon>
        <taxon>Pterocarpus clade</taxon>
        <taxon>Stylosanthes</taxon>
    </lineage>
</organism>
<protein>
    <submittedName>
        <fullName evidence="1">Uncharacterized protein</fullName>
    </submittedName>
</protein>
<reference evidence="1 2" key="1">
    <citation type="journal article" date="2023" name="Plants (Basel)">
        <title>Bridging the Gap: Combining Genomics and Transcriptomics Approaches to Understand Stylosanthes scabra, an Orphan Legume from the Brazilian Caatinga.</title>
        <authorList>
            <person name="Ferreira-Neto J.R.C."/>
            <person name="da Silva M.D."/>
            <person name="Binneck E."/>
            <person name="de Melo N.F."/>
            <person name="da Silva R.H."/>
            <person name="de Melo A.L.T.M."/>
            <person name="Pandolfi V."/>
            <person name="Bustamante F.O."/>
            <person name="Brasileiro-Vidal A.C."/>
            <person name="Benko-Iseppon A.M."/>
        </authorList>
    </citation>
    <scope>NUCLEOTIDE SEQUENCE [LARGE SCALE GENOMIC DNA]</scope>
    <source>
        <tissue evidence="1">Leaves</tissue>
    </source>
</reference>
<gene>
    <name evidence="1" type="ORF">PIB30_106524</name>
</gene>
<dbReference type="EMBL" id="JASCZI010276091">
    <property type="protein sequence ID" value="MED6226725.1"/>
    <property type="molecule type" value="Genomic_DNA"/>
</dbReference>
<keyword evidence="2" id="KW-1185">Reference proteome</keyword>
<sequence>SHQRLRKCPGEMPVHQIIIRCTVARRSTGGFTITYGTTTRKIIRGMATRWCGTSTDTLPLGTVGGIRRISFVADGINNVLKVRLFWIAFQLSGRVDRTLRRFLIARQGRRIRRSMRCHTTAGEQATIASCIQH</sequence>
<accession>A0ABU6ZXT3</accession>
<feature type="non-terminal residue" evidence="1">
    <location>
        <position position="1"/>
    </location>
</feature>
<proteinExistence type="predicted"/>